<evidence type="ECO:0000259" key="8">
    <source>
        <dbReference type="PROSITE" id="PS51225"/>
    </source>
</evidence>
<keyword evidence="4 6" id="KW-1133">Transmembrane helix</keyword>
<dbReference type="Pfam" id="PF01284">
    <property type="entry name" value="MARVEL"/>
    <property type="match status" value="1"/>
</dbReference>
<feature type="transmembrane region" description="Helical" evidence="6">
    <location>
        <begin position="33"/>
        <end position="52"/>
    </location>
</feature>
<evidence type="ECO:0000256" key="5">
    <source>
        <dbReference type="ARBA" id="ARBA00023136"/>
    </source>
</evidence>
<dbReference type="PANTHER" id="PTHR10838:SF8">
    <property type="entry name" value="SYNAPTOGYRIN-3"/>
    <property type="match status" value="1"/>
</dbReference>
<evidence type="ECO:0000313" key="10">
    <source>
        <dbReference type="Proteomes" id="UP001046870"/>
    </source>
</evidence>
<dbReference type="GO" id="GO:0031594">
    <property type="term" value="C:neuromuscular junction"/>
    <property type="evidence" value="ECO:0007669"/>
    <property type="project" value="TreeGrafter"/>
</dbReference>
<dbReference type="PIRSF" id="PIRSF011282">
    <property type="entry name" value="Synaptogyrin"/>
    <property type="match status" value="1"/>
</dbReference>
<name>A0A9D3SXZ5_MEGAT</name>
<dbReference type="OrthoDB" id="10041611at2759"/>
<dbReference type="GO" id="GO:0030672">
    <property type="term" value="C:synaptic vesicle membrane"/>
    <property type="evidence" value="ECO:0007669"/>
    <property type="project" value="TreeGrafter"/>
</dbReference>
<evidence type="ECO:0000313" key="9">
    <source>
        <dbReference type="EMBL" id="KAG7459999.1"/>
    </source>
</evidence>
<dbReference type="InterPro" id="IPR016579">
    <property type="entry name" value="Synaptogyrin"/>
</dbReference>
<keyword evidence="5 6" id="KW-0472">Membrane</keyword>
<dbReference type="PANTHER" id="PTHR10838">
    <property type="entry name" value="SYNAPTOGYRIN"/>
    <property type="match status" value="1"/>
</dbReference>
<evidence type="ECO:0000256" key="2">
    <source>
        <dbReference type="ARBA" id="ARBA00010252"/>
    </source>
</evidence>
<sequence length="230" mass="25580">MKMEGVGSYGAGRAGGEFDPVAFVKQPQTILRILSWVFSMVVFGSIVNEGYVNSGSERLHCIFNKNNDACNYGITIGVIAFLASMFFFVLDIYFPQITSVKDRKKAVLVEMGFSGFWTFLWFVAFCFLANQWQQTSPNELPLTQGADAARAAIAFSFFSIITWAGLTVRAVQKFLLGTDMTLFTTDHLDGKPNMQPFPPSTSLDTTDTYQSPPFTENLQTSPKGYPEPTY</sequence>
<proteinExistence type="inferred from homology"/>
<evidence type="ECO:0000256" key="6">
    <source>
        <dbReference type="PIRNR" id="PIRNR011282"/>
    </source>
</evidence>
<reference evidence="9" key="1">
    <citation type="submission" date="2021-01" db="EMBL/GenBank/DDBJ databases">
        <authorList>
            <person name="Zahm M."/>
            <person name="Roques C."/>
            <person name="Cabau C."/>
            <person name="Klopp C."/>
            <person name="Donnadieu C."/>
            <person name="Jouanno E."/>
            <person name="Lampietro C."/>
            <person name="Louis A."/>
            <person name="Herpin A."/>
            <person name="Echchiki A."/>
            <person name="Berthelot C."/>
            <person name="Parey E."/>
            <person name="Roest-Crollius H."/>
            <person name="Braasch I."/>
            <person name="Postlethwait J."/>
            <person name="Bobe J."/>
            <person name="Montfort J."/>
            <person name="Bouchez O."/>
            <person name="Begum T."/>
            <person name="Mejri S."/>
            <person name="Adams A."/>
            <person name="Chen W.-J."/>
            <person name="Guiguen Y."/>
        </authorList>
    </citation>
    <scope>NUCLEOTIDE SEQUENCE</scope>
    <source>
        <strain evidence="9">YG-15Mar2019-1</strain>
        <tissue evidence="9">Brain</tissue>
    </source>
</reference>
<dbReference type="EMBL" id="JAFDVH010000019">
    <property type="protein sequence ID" value="KAG7459999.1"/>
    <property type="molecule type" value="Genomic_DNA"/>
</dbReference>
<gene>
    <name evidence="9" type="ORF">MATL_G00216630</name>
</gene>
<comment type="caution">
    <text evidence="9">The sequence shown here is derived from an EMBL/GenBank/DDBJ whole genome shotgun (WGS) entry which is preliminary data.</text>
</comment>
<keyword evidence="10" id="KW-1185">Reference proteome</keyword>
<dbReference type="Proteomes" id="UP001046870">
    <property type="component" value="Chromosome 19"/>
</dbReference>
<evidence type="ECO:0000256" key="4">
    <source>
        <dbReference type="ARBA" id="ARBA00022989"/>
    </source>
</evidence>
<organism evidence="9 10">
    <name type="scientific">Megalops atlanticus</name>
    <name type="common">Tarpon</name>
    <name type="synonym">Clupea gigantea</name>
    <dbReference type="NCBI Taxonomy" id="7932"/>
    <lineage>
        <taxon>Eukaryota</taxon>
        <taxon>Metazoa</taxon>
        <taxon>Chordata</taxon>
        <taxon>Craniata</taxon>
        <taxon>Vertebrata</taxon>
        <taxon>Euteleostomi</taxon>
        <taxon>Actinopterygii</taxon>
        <taxon>Neopterygii</taxon>
        <taxon>Teleostei</taxon>
        <taxon>Elopiformes</taxon>
        <taxon>Megalopidae</taxon>
        <taxon>Megalops</taxon>
    </lineage>
</organism>
<feature type="domain" description="MARVEL" evidence="8">
    <location>
        <begin position="23"/>
        <end position="175"/>
    </location>
</feature>
<feature type="transmembrane region" description="Helical" evidence="6">
    <location>
        <begin position="72"/>
        <end position="94"/>
    </location>
</feature>
<feature type="region of interest" description="Disordered" evidence="7">
    <location>
        <begin position="190"/>
        <end position="230"/>
    </location>
</feature>
<evidence type="ECO:0000256" key="7">
    <source>
        <dbReference type="SAM" id="MobiDB-lite"/>
    </source>
</evidence>
<evidence type="ECO:0000256" key="1">
    <source>
        <dbReference type="ARBA" id="ARBA00004141"/>
    </source>
</evidence>
<comment type="subcellular location">
    <subcellularLocation>
        <location evidence="1 6">Membrane</location>
        <topology evidence="1 6">Multi-pass membrane protein</topology>
    </subcellularLocation>
</comment>
<dbReference type="PROSITE" id="PS51225">
    <property type="entry name" value="MARVEL"/>
    <property type="match status" value="1"/>
</dbReference>
<comment type="similarity">
    <text evidence="2 6">Belongs to the synaptogyrin family.</text>
</comment>
<accession>A0A9D3SXZ5</accession>
<evidence type="ECO:0000256" key="3">
    <source>
        <dbReference type="ARBA" id="ARBA00022692"/>
    </source>
</evidence>
<keyword evidence="3 6" id="KW-0812">Transmembrane</keyword>
<feature type="transmembrane region" description="Helical" evidence="6">
    <location>
        <begin position="152"/>
        <end position="171"/>
    </location>
</feature>
<feature type="transmembrane region" description="Helical" evidence="6">
    <location>
        <begin position="106"/>
        <end position="132"/>
    </location>
</feature>
<dbReference type="AlphaFoldDB" id="A0A9D3SXZ5"/>
<dbReference type="InterPro" id="IPR008253">
    <property type="entry name" value="Marvel"/>
</dbReference>
<feature type="compositionally biased region" description="Polar residues" evidence="7">
    <location>
        <begin position="200"/>
        <end position="222"/>
    </location>
</feature>
<protein>
    <recommendedName>
        <fullName evidence="6">Synaptogyrin</fullName>
    </recommendedName>
</protein>